<dbReference type="Proteomes" id="UP000886501">
    <property type="component" value="Unassembled WGS sequence"/>
</dbReference>
<reference evidence="1" key="2">
    <citation type="journal article" date="2020" name="Nat. Commun.">
        <title>Large-scale genome sequencing of mycorrhizal fungi provides insights into the early evolution of symbiotic traits.</title>
        <authorList>
            <person name="Miyauchi S."/>
            <person name="Kiss E."/>
            <person name="Kuo A."/>
            <person name="Drula E."/>
            <person name="Kohler A."/>
            <person name="Sanchez-Garcia M."/>
            <person name="Morin E."/>
            <person name="Andreopoulos B."/>
            <person name="Barry K.W."/>
            <person name="Bonito G."/>
            <person name="Buee M."/>
            <person name="Carver A."/>
            <person name="Chen C."/>
            <person name="Cichocki N."/>
            <person name="Clum A."/>
            <person name="Culley D."/>
            <person name="Crous P.W."/>
            <person name="Fauchery L."/>
            <person name="Girlanda M."/>
            <person name="Hayes R.D."/>
            <person name="Keri Z."/>
            <person name="LaButti K."/>
            <person name="Lipzen A."/>
            <person name="Lombard V."/>
            <person name="Magnuson J."/>
            <person name="Maillard F."/>
            <person name="Murat C."/>
            <person name="Nolan M."/>
            <person name="Ohm R.A."/>
            <person name="Pangilinan J."/>
            <person name="Pereira M.F."/>
            <person name="Perotto S."/>
            <person name="Peter M."/>
            <person name="Pfister S."/>
            <person name="Riley R."/>
            <person name="Sitrit Y."/>
            <person name="Stielow J.B."/>
            <person name="Szollosi G."/>
            <person name="Zifcakova L."/>
            <person name="Stursova M."/>
            <person name="Spatafora J.W."/>
            <person name="Tedersoo L."/>
            <person name="Vaario L.M."/>
            <person name="Yamada A."/>
            <person name="Yan M."/>
            <person name="Wang P."/>
            <person name="Xu J."/>
            <person name="Bruns T."/>
            <person name="Baldrian P."/>
            <person name="Vilgalys R."/>
            <person name="Dunand C."/>
            <person name="Henrissat B."/>
            <person name="Grigoriev I.V."/>
            <person name="Hibbett D."/>
            <person name="Nagy L.G."/>
            <person name="Martin F.M."/>
        </authorList>
    </citation>
    <scope>NUCLEOTIDE SEQUENCE</scope>
    <source>
        <strain evidence="1">P2</strain>
    </source>
</reference>
<accession>A0ACB6ZG26</accession>
<name>A0ACB6ZG26_THEGA</name>
<reference evidence="1" key="1">
    <citation type="submission" date="2019-10" db="EMBL/GenBank/DDBJ databases">
        <authorList>
            <consortium name="DOE Joint Genome Institute"/>
            <person name="Kuo A."/>
            <person name="Miyauchi S."/>
            <person name="Kiss E."/>
            <person name="Drula E."/>
            <person name="Kohler A."/>
            <person name="Sanchez-Garcia M."/>
            <person name="Andreopoulos B."/>
            <person name="Barry K.W."/>
            <person name="Bonito G."/>
            <person name="Buee M."/>
            <person name="Carver A."/>
            <person name="Chen C."/>
            <person name="Cichocki N."/>
            <person name="Clum A."/>
            <person name="Culley D."/>
            <person name="Crous P.W."/>
            <person name="Fauchery L."/>
            <person name="Girlanda M."/>
            <person name="Hayes R."/>
            <person name="Keri Z."/>
            <person name="Labutti K."/>
            <person name="Lipzen A."/>
            <person name="Lombard V."/>
            <person name="Magnuson J."/>
            <person name="Maillard F."/>
            <person name="Morin E."/>
            <person name="Murat C."/>
            <person name="Nolan M."/>
            <person name="Ohm R."/>
            <person name="Pangilinan J."/>
            <person name="Pereira M."/>
            <person name="Perotto S."/>
            <person name="Peter M."/>
            <person name="Riley R."/>
            <person name="Sitrit Y."/>
            <person name="Stielow B."/>
            <person name="Szollosi G."/>
            <person name="Zifcakova L."/>
            <person name="Stursova M."/>
            <person name="Spatafora J.W."/>
            <person name="Tedersoo L."/>
            <person name="Vaario L.-M."/>
            <person name="Yamada A."/>
            <person name="Yan M."/>
            <person name="Wang P."/>
            <person name="Xu J."/>
            <person name="Bruns T."/>
            <person name="Baldrian P."/>
            <person name="Vilgalys R."/>
            <person name="Henrissat B."/>
            <person name="Grigoriev I.V."/>
            <person name="Hibbett D."/>
            <person name="Nagy L.G."/>
            <person name="Martin F.M."/>
        </authorList>
    </citation>
    <scope>NUCLEOTIDE SEQUENCE</scope>
    <source>
        <strain evidence="1">P2</strain>
    </source>
</reference>
<evidence type="ECO:0000313" key="1">
    <source>
        <dbReference type="EMBL" id="KAF9648278.1"/>
    </source>
</evidence>
<protein>
    <submittedName>
        <fullName evidence="1">Uncharacterized protein</fullName>
    </submittedName>
</protein>
<gene>
    <name evidence="1" type="ORF">BDM02DRAFT_3187248</name>
</gene>
<dbReference type="EMBL" id="MU118016">
    <property type="protein sequence ID" value="KAF9648278.1"/>
    <property type="molecule type" value="Genomic_DNA"/>
</dbReference>
<sequence length="112" mass="12526">MSFLIGTVSGALVAGGVYYGFSNTINTRTNKLRKDLHSLSHRFKVDPTQLTTPTASERITQRPFSALVQSRWNRQVDVLFKSVAEWDRHATAWARQILYGGDAVSKEGSARK</sequence>
<keyword evidence="2" id="KW-1185">Reference proteome</keyword>
<comment type="caution">
    <text evidence="1">The sequence shown here is derived from an EMBL/GenBank/DDBJ whole genome shotgun (WGS) entry which is preliminary data.</text>
</comment>
<evidence type="ECO:0000313" key="2">
    <source>
        <dbReference type="Proteomes" id="UP000886501"/>
    </source>
</evidence>
<organism evidence="1 2">
    <name type="scientific">Thelephora ganbajun</name>
    <name type="common">Ganba fungus</name>
    <dbReference type="NCBI Taxonomy" id="370292"/>
    <lineage>
        <taxon>Eukaryota</taxon>
        <taxon>Fungi</taxon>
        <taxon>Dikarya</taxon>
        <taxon>Basidiomycota</taxon>
        <taxon>Agaricomycotina</taxon>
        <taxon>Agaricomycetes</taxon>
        <taxon>Thelephorales</taxon>
        <taxon>Thelephoraceae</taxon>
        <taxon>Thelephora</taxon>
    </lineage>
</organism>
<proteinExistence type="predicted"/>